<protein>
    <recommendedName>
        <fullName evidence="1">HNH nuclease domain-containing protein</fullName>
    </recommendedName>
</protein>
<dbReference type="SMART" id="SM00507">
    <property type="entry name" value="HNHc"/>
    <property type="match status" value="1"/>
</dbReference>
<dbReference type="InterPro" id="IPR002711">
    <property type="entry name" value="HNH"/>
</dbReference>
<dbReference type="Pfam" id="PF01844">
    <property type="entry name" value="HNH"/>
    <property type="match status" value="1"/>
</dbReference>
<comment type="caution">
    <text evidence="2">The sequence shown here is derived from an EMBL/GenBank/DDBJ whole genome shotgun (WGS) entry which is preliminary data.</text>
</comment>
<dbReference type="InterPro" id="IPR003615">
    <property type="entry name" value="HNH_nuc"/>
</dbReference>
<feature type="domain" description="HNH nuclease" evidence="1">
    <location>
        <begin position="224"/>
        <end position="277"/>
    </location>
</feature>
<dbReference type="RefSeq" id="WP_161869664.1">
    <property type="nucleotide sequence ID" value="NZ_MAEI02000001.1"/>
</dbReference>
<dbReference type="CDD" id="cd00085">
    <property type="entry name" value="HNHc"/>
    <property type="match status" value="1"/>
</dbReference>
<evidence type="ECO:0000259" key="1">
    <source>
        <dbReference type="SMART" id="SM00507"/>
    </source>
</evidence>
<keyword evidence="3" id="KW-1185">Reference proteome</keyword>
<reference evidence="3" key="1">
    <citation type="submission" date="2016-06" db="EMBL/GenBank/DDBJ databases">
        <title>Four novel species of enterococci isolated from chicken manure.</title>
        <authorList>
            <person name="Van Tyne D."/>
        </authorList>
    </citation>
    <scope>NUCLEOTIDE SEQUENCE [LARGE SCALE GENOMIC DNA]</scope>
    <source>
        <strain evidence="3">JM9A</strain>
    </source>
</reference>
<accession>A0ABV0F5A6</accession>
<dbReference type="Proteomes" id="UP001429357">
    <property type="component" value="Unassembled WGS sequence"/>
</dbReference>
<sequence length="307" mass="36276">MGKKWNTEMFSEFVNSTYPDFEVRGEYVSNKDNVLMYHKKCDREFNVIAGNFKTRGTCSLCNGKFKSNTNEFKRKVKTLTNDEYEVIGEYVTCKDKIELAHKKCGTFYSATPDDFINGGTRCPKCFGNNRKTTKQFKNEVFNLFKNEYIVLGKYKNNKTPLLMRHNIKKCNHEFMVTPDAFLRGSHCNKCGTEKRSGENHYKYNFSLTEEERAARDMQNGAIRKWRDKIYLRDDYICQMCGRRGRKLNAHHLNSWDFYEKERFNTDNGITLCEDCHRKFHKKYGYGHNTKKQFALYLEENKPTTSIL</sequence>
<reference evidence="2 3" key="2">
    <citation type="submission" date="2024-02" db="EMBL/GenBank/DDBJ databases">
        <title>The Genome Sequence of Enterococcus diestrammenae JM9A.</title>
        <authorList>
            <person name="Earl A."/>
            <person name="Manson A."/>
            <person name="Gilmore M."/>
            <person name="Sanders J."/>
            <person name="Shea T."/>
            <person name="Howe W."/>
            <person name="Livny J."/>
            <person name="Cuomo C."/>
            <person name="Neafsey D."/>
            <person name="Birren B."/>
        </authorList>
    </citation>
    <scope>NUCLEOTIDE SEQUENCE [LARGE SCALE GENOMIC DNA]</scope>
    <source>
        <strain evidence="2 3">JM9A</strain>
    </source>
</reference>
<evidence type="ECO:0000313" key="2">
    <source>
        <dbReference type="EMBL" id="MEO1783241.1"/>
    </source>
</evidence>
<evidence type="ECO:0000313" key="3">
    <source>
        <dbReference type="Proteomes" id="UP001429357"/>
    </source>
</evidence>
<dbReference type="EMBL" id="MAEI02000001">
    <property type="protein sequence ID" value="MEO1783241.1"/>
    <property type="molecule type" value="Genomic_DNA"/>
</dbReference>
<name>A0ABV0F5A6_9ENTE</name>
<gene>
    <name evidence="2" type="ORF">BAU18_002860</name>
</gene>
<proteinExistence type="predicted"/>
<organism evidence="2 3">
    <name type="scientific">Enterococcus diestrammenae</name>
    <dbReference type="NCBI Taxonomy" id="1155073"/>
    <lineage>
        <taxon>Bacteria</taxon>
        <taxon>Bacillati</taxon>
        <taxon>Bacillota</taxon>
        <taxon>Bacilli</taxon>
        <taxon>Lactobacillales</taxon>
        <taxon>Enterococcaceae</taxon>
        <taxon>Enterococcus</taxon>
    </lineage>
</organism>
<dbReference type="Gene3D" id="1.10.30.50">
    <property type="match status" value="1"/>
</dbReference>